<dbReference type="PANTHER" id="PTHR30121:SF6">
    <property type="entry name" value="SLR6007 PROTEIN"/>
    <property type="match status" value="1"/>
</dbReference>
<dbReference type="InterPro" id="IPR051162">
    <property type="entry name" value="T4SS_component"/>
</dbReference>
<evidence type="ECO:0000256" key="1">
    <source>
        <dbReference type="SAM" id="Coils"/>
    </source>
</evidence>
<sequence length="786" mass="89642">MNSTFDYEKLKLFYIGKEKIEGQITPLVYQNKDLLTHAAIIGMTGSGKTGLGITLLEEAAIDAIPSIIIDPKGDMTNLLLNFPELNPNDFEPWLDDSEISNSGLTKEELAIKVANSYKEGIQRDFQDINRVKKLKDSADFTIYTPGSSAGIQVSILSSFKAPTIEILEDMELFSNIINSTVHSILSLIDNKSDETSKESILLASIFTSYFKEQKDLTLEELITLIVTPPFSKIGVFDLETFFPQSDRLKFALKINTIIASPSFSTWLEGESLDISKMLYSESGKAKVNIFSIAHLNDSQRMFFVTILLNQILAWMRRQEGTTSLKALLYMDEIFGYFPPQANPPSKQPMLTLLKQARSFGIGVILSTQNPVDIDYKGLSNIGTWFIGRLQTKQDIEKVIDGLSSASENGLNKQELSLALGTLAKRNFIMKNINEESIKTFETRWALSYLKGPLSKDAIKKLMQNKKSQYSTKTEEDIKPNEPFIDVSKGKSKPIIVSNIKEKYSYSSQNNAYYMQGYLLFSCSVHYLYTLKNVDLKEQINFKIYLDENATNINFDEREDILTDNFDEKEKTNSFYYELPSFIQNEKELKLLERSFADFVYRNFKLTLYKNDILKISSKQYESLDDFKIRIQDRLNEQIDEKIENLKQKFEKENTLLEQKISKLFDKLKKEEQDALSATTNSIISIGTSILGAFFGKSSKTAIVSKVATSSRGVNRALKERGDIKTVQGEINALQSLQDGLEDKLKTEIEKINDEFNISKYTIDEFFIKPKRTDIYDLKIELLWQEQ</sequence>
<dbReference type="OrthoDB" id="9758751at2"/>
<organism evidence="3 4">
    <name type="scientific">Aliarcobacter cryaerophilus</name>
    <dbReference type="NCBI Taxonomy" id="28198"/>
    <lineage>
        <taxon>Bacteria</taxon>
        <taxon>Pseudomonadati</taxon>
        <taxon>Campylobacterota</taxon>
        <taxon>Epsilonproteobacteria</taxon>
        <taxon>Campylobacterales</taxon>
        <taxon>Arcobacteraceae</taxon>
        <taxon>Aliarcobacter</taxon>
    </lineage>
</organism>
<evidence type="ECO:0000313" key="3">
    <source>
        <dbReference type="EMBL" id="PRM89476.1"/>
    </source>
</evidence>
<comment type="caution">
    <text evidence="3">The sequence shown here is derived from an EMBL/GenBank/DDBJ whole genome shotgun (WGS) entry which is preliminary data.</text>
</comment>
<name>A0A2S9SSC4_9BACT</name>
<feature type="coiled-coil region" evidence="1">
    <location>
        <begin position="628"/>
        <end position="673"/>
    </location>
</feature>
<dbReference type="Gene3D" id="3.40.50.300">
    <property type="entry name" value="P-loop containing nucleotide triphosphate hydrolases"/>
    <property type="match status" value="2"/>
</dbReference>
<dbReference type="Pfam" id="PF01935">
    <property type="entry name" value="DUF87"/>
    <property type="match status" value="1"/>
</dbReference>
<dbReference type="InterPro" id="IPR027417">
    <property type="entry name" value="P-loop_NTPase"/>
</dbReference>
<evidence type="ECO:0000313" key="4">
    <source>
        <dbReference type="Proteomes" id="UP000238649"/>
    </source>
</evidence>
<reference evidence="3 4" key="1">
    <citation type="submission" date="2017-09" db="EMBL/GenBank/DDBJ databases">
        <title>Reassesment of A. cryaerophilus.</title>
        <authorList>
            <person name="Perez-Cataluna A."/>
            <person name="Collado L."/>
            <person name="Salgado O."/>
            <person name="Lefinanco V."/>
            <person name="Figueras M.J."/>
        </authorList>
    </citation>
    <scope>NUCLEOTIDE SEQUENCE [LARGE SCALE GENOMIC DNA]</scope>
    <source>
        <strain evidence="3 4">LMG 9871</strain>
    </source>
</reference>
<gene>
    <name evidence="3" type="ORF">CJ671_07365</name>
</gene>
<proteinExistence type="predicted"/>
<dbReference type="InterPro" id="IPR002789">
    <property type="entry name" value="HerA_central"/>
</dbReference>
<protein>
    <recommendedName>
        <fullName evidence="2">Helicase HerA central domain-containing protein</fullName>
    </recommendedName>
</protein>
<feature type="domain" description="Helicase HerA central" evidence="2">
    <location>
        <begin position="24"/>
        <end position="224"/>
    </location>
</feature>
<dbReference type="Proteomes" id="UP000238649">
    <property type="component" value="Unassembled WGS sequence"/>
</dbReference>
<dbReference type="EMBL" id="NXGH01000020">
    <property type="protein sequence ID" value="PRM89476.1"/>
    <property type="molecule type" value="Genomic_DNA"/>
</dbReference>
<dbReference type="PANTHER" id="PTHR30121">
    <property type="entry name" value="UNCHARACTERIZED PROTEIN YJGR-RELATED"/>
    <property type="match status" value="1"/>
</dbReference>
<dbReference type="SUPFAM" id="SSF52540">
    <property type="entry name" value="P-loop containing nucleoside triphosphate hydrolases"/>
    <property type="match status" value="1"/>
</dbReference>
<evidence type="ECO:0000259" key="2">
    <source>
        <dbReference type="Pfam" id="PF01935"/>
    </source>
</evidence>
<dbReference type="RefSeq" id="WP_105912070.1">
    <property type="nucleotide sequence ID" value="NZ_NXGH01000020.1"/>
</dbReference>
<keyword evidence="1" id="KW-0175">Coiled coil</keyword>
<accession>A0A2S9SSC4</accession>
<dbReference type="AlphaFoldDB" id="A0A2S9SSC4"/>